<dbReference type="InterPro" id="IPR000719">
    <property type="entry name" value="Prot_kinase_dom"/>
</dbReference>
<dbReference type="InterPro" id="IPR017441">
    <property type="entry name" value="Protein_kinase_ATP_BS"/>
</dbReference>
<evidence type="ECO:0000313" key="10">
    <source>
        <dbReference type="Proteomes" id="UP001153292"/>
    </source>
</evidence>
<keyword evidence="6" id="KW-0547">Nucleotide-binding</keyword>
<comment type="subcellular location">
    <subcellularLocation>
        <location evidence="1">Membrane</location>
        <topology evidence="1">Single-pass membrane protein</topology>
    </subcellularLocation>
</comment>
<evidence type="ECO:0000256" key="4">
    <source>
        <dbReference type="ARBA" id="ARBA00023136"/>
    </source>
</evidence>
<dbReference type="InterPro" id="IPR020635">
    <property type="entry name" value="Tyr_kinase_cat_dom"/>
</dbReference>
<keyword evidence="2" id="KW-0812">Transmembrane</keyword>
<dbReference type="InterPro" id="IPR050122">
    <property type="entry name" value="RTK"/>
</dbReference>
<dbReference type="Gene3D" id="1.10.510.10">
    <property type="entry name" value="Transferase(Phosphotransferase) domain 1"/>
    <property type="match status" value="1"/>
</dbReference>
<organism evidence="9 10">
    <name type="scientific">Chilo suppressalis</name>
    <name type="common">Asiatic rice borer moth</name>
    <dbReference type="NCBI Taxonomy" id="168631"/>
    <lineage>
        <taxon>Eukaryota</taxon>
        <taxon>Metazoa</taxon>
        <taxon>Ecdysozoa</taxon>
        <taxon>Arthropoda</taxon>
        <taxon>Hexapoda</taxon>
        <taxon>Insecta</taxon>
        <taxon>Pterygota</taxon>
        <taxon>Neoptera</taxon>
        <taxon>Endopterygota</taxon>
        <taxon>Lepidoptera</taxon>
        <taxon>Glossata</taxon>
        <taxon>Ditrysia</taxon>
        <taxon>Pyraloidea</taxon>
        <taxon>Crambidae</taxon>
        <taxon>Crambinae</taxon>
        <taxon>Chilo</taxon>
    </lineage>
</organism>
<dbReference type="SMART" id="SM00219">
    <property type="entry name" value="TyrKc"/>
    <property type="match status" value="1"/>
</dbReference>
<dbReference type="Pfam" id="PF01094">
    <property type="entry name" value="ANF_receptor"/>
    <property type="match status" value="1"/>
</dbReference>
<dbReference type="SUPFAM" id="SSF53822">
    <property type="entry name" value="Periplasmic binding protein-like I"/>
    <property type="match status" value="1"/>
</dbReference>
<dbReference type="PROSITE" id="PS00109">
    <property type="entry name" value="PROTEIN_KINASE_TYR"/>
    <property type="match status" value="1"/>
</dbReference>
<comment type="catalytic activity">
    <reaction evidence="5">
        <text>L-tyrosyl-[protein] + ATP = O-phospho-L-tyrosyl-[protein] + ADP + H(+)</text>
        <dbReference type="Rhea" id="RHEA:10596"/>
        <dbReference type="Rhea" id="RHEA-COMP:10136"/>
        <dbReference type="Rhea" id="RHEA-COMP:20101"/>
        <dbReference type="ChEBI" id="CHEBI:15378"/>
        <dbReference type="ChEBI" id="CHEBI:30616"/>
        <dbReference type="ChEBI" id="CHEBI:46858"/>
        <dbReference type="ChEBI" id="CHEBI:61978"/>
        <dbReference type="ChEBI" id="CHEBI:456216"/>
        <dbReference type="EC" id="2.7.10.1"/>
    </reaction>
</comment>
<evidence type="ECO:0000313" key="9">
    <source>
        <dbReference type="EMBL" id="CAH0405037.1"/>
    </source>
</evidence>
<dbReference type="PROSITE" id="PS00107">
    <property type="entry name" value="PROTEIN_KINASE_ATP"/>
    <property type="match status" value="1"/>
</dbReference>
<evidence type="ECO:0000256" key="2">
    <source>
        <dbReference type="ARBA" id="ARBA00022692"/>
    </source>
</evidence>
<evidence type="ECO:0000256" key="3">
    <source>
        <dbReference type="ARBA" id="ARBA00022989"/>
    </source>
</evidence>
<evidence type="ECO:0000256" key="7">
    <source>
        <dbReference type="SAM" id="SignalP"/>
    </source>
</evidence>
<evidence type="ECO:0000256" key="6">
    <source>
        <dbReference type="PROSITE-ProRule" id="PRU10141"/>
    </source>
</evidence>
<reference evidence="9" key="1">
    <citation type="submission" date="2021-12" db="EMBL/GenBank/DDBJ databases">
        <authorList>
            <person name="King R."/>
        </authorList>
    </citation>
    <scope>NUCLEOTIDE SEQUENCE</scope>
</reference>
<accession>A0ABN8BD96</accession>
<keyword evidence="6" id="KW-0067">ATP-binding</keyword>
<feature type="domain" description="Protein kinase" evidence="8">
    <location>
        <begin position="704"/>
        <end position="987"/>
    </location>
</feature>
<dbReference type="PROSITE" id="PS50011">
    <property type="entry name" value="PROTEIN_KINASE_DOM"/>
    <property type="match status" value="1"/>
</dbReference>
<keyword evidence="10" id="KW-1185">Reference proteome</keyword>
<dbReference type="Proteomes" id="UP001153292">
    <property type="component" value="Chromosome 3"/>
</dbReference>
<evidence type="ECO:0000256" key="5">
    <source>
        <dbReference type="ARBA" id="ARBA00051243"/>
    </source>
</evidence>
<evidence type="ECO:0000256" key="1">
    <source>
        <dbReference type="ARBA" id="ARBA00004167"/>
    </source>
</evidence>
<sequence>MNVIREMFSANCVTFMISALLVHANSIAARSRSTSCEELHRAYAKNDPARELTVFGNKHWLSVYHEDSKPSRAAAMLLLTVLRYGLRYKQVRMRTLPSSGLCGIQLQPEVDEDPISHEHEVVLAPSISWNETAPSSCVSEKETEVEPLRVLGAGAAPVSLDPPSKQHSSYLHANRTIRVAEISKLRKFAPSVLEVFGRFSPRPNDLRKMFPDFSLETACKWALNNSEVFENWLQITRTRVYEVAAYLCQDDPDNKEYIEILKQTLVTYNIHKNEDLKFNLKTNAKVFNVNCSDEYSLMKKFMERAHSFHWPRLIGVIASGAGIRATKSVASVLDTVLVQYDIPVPGDEFPPTRTATGRLQHLSLGIQYFLASCKWTRLAVISEDTKLACALMASLSAENNLIVRDVSVTRGVKTALSTLFAEKARIIFINGNPDTASTVLCMAHEEKKLITTSYVWILREWRFKGLTCSNYTIRENEFLHFTISFWWRGGDVNSLPPNTRPKKDIHRQIQNRLTTRVWPIRAAPLVDAVTILLHGFYNLLQSRYSIDDLHNNDTNRAFWASYDANPAQGVMQQLNSSQAALSCPLIYVYNSQSELEAVWKIYDDRVHVLYQPRPFFDEIMRPSDGRVSCWTTSTGSKFMPRCHDAGWFTGLAAIIIAIPTALYARRARQQLIARRDSVFTARLLARGRRASVALAPYLVDRATLKLDRELGNGRYGRVRLGVLRPPGKPPLVVAAKTLREEATQADEREFLNEAVTIASLSHEHIVRLIGVCATGGPPLVLMEHAFFGDLREYLHERRHLVETVGHVSAETKQVSGPALTRLACQAAKALDYLRLKRIVHRDVRASNCLIDARRSLKLADFGLARKTETKEGNEEYKCRRSMFLPAMWMAPESLERGIFTADSDVWALGVLLLELVTLGARPYGHWSPDRVMRYVCAGGYPPLPRDATPELRLLLLQCWRHVPAERVSAAELARQLSCSPAALRPALQSPEYSEP</sequence>
<gene>
    <name evidence="9" type="ORF">CHILSU_LOCUS8386</name>
</gene>
<dbReference type="InterPro" id="IPR008266">
    <property type="entry name" value="Tyr_kinase_AS"/>
</dbReference>
<dbReference type="InterPro" id="IPR028082">
    <property type="entry name" value="Peripla_BP_I"/>
</dbReference>
<dbReference type="Gene3D" id="3.30.200.20">
    <property type="entry name" value="Phosphorylase Kinase, domain 1"/>
    <property type="match status" value="1"/>
</dbReference>
<dbReference type="SUPFAM" id="SSF56112">
    <property type="entry name" value="Protein kinase-like (PK-like)"/>
    <property type="match status" value="1"/>
</dbReference>
<proteinExistence type="predicted"/>
<keyword evidence="4" id="KW-0472">Membrane</keyword>
<feature type="binding site" evidence="6">
    <location>
        <position position="736"/>
    </location>
    <ligand>
        <name>ATP</name>
        <dbReference type="ChEBI" id="CHEBI:30616"/>
    </ligand>
</feature>
<dbReference type="PRINTS" id="PR00109">
    <property type="entry name" value="TYRKINASE"/>
</dbReference>
<dbReference type="InterPro" id="IPR011009">
    <property type="entry name" value="Kinase-like_dom_sf"/>
</dbReference>
<dbReference type="PANTHER" id="PTHR24416:SF611">
    <property type="entry name" value="TYROSINE-PROTEIN KINASE TRANSMEMBRANE RECEPTOR ROR"/>
    <property type="match status" value="1"/>
</dbReference>
<dbReference type="PANTHER" id="PTHR24416">
    <property type="entry name" value="TYROSINE-PROTEIN KINASE RECEPTOR"/>
    <property type="match status" value="1"/>
</dbReference>
<dbReference type="Gene3D" id="3.40.50.2300">
    <property type="match status" value="1"/>
</dbReference>
<protein>
    <recommendedName>
        <fullName evidence="8">Protein kinase domain-containing protein</fullName>
    </recommendedName>
</protein>
<feature type="chain" id="PRO_5047356055" description="Protein kinase domain-containing protein" evidence="7">
    <location>
        <begin position="25"/>
        <end position="995"/>
    </location>
</feature>
<name>A0ABN8BD96_CHISP</name>
<feature type="signal peptide" evidence="7">
    <location>
        <begin position="1"/>
        <end position="24"/>
    </location>
</feature>
<dbReference type="Pfam" id="PF07714">
    <property type="entry name" value="PK_Tyr_Ser-Thr"/>
    <property type="match status" value="1"/>
</dbReference>
<dbReference type="EMBL" id="OU963896">
    <property type="protein sequence ID" value="CAH0405037.1"/>
    <property type="molecule type" value="Genomic_DNA"/>
</dbReference>
<dbReference type="CDD" id="cd00192">
    <property type="entry name" value="PTKc"/>
    <property type="match status" value="1"/>
</dbReference>
<evidence type="ECO:0000259" key="8">
    <source>
        <dbReference type="PROSITE" id="PS50011"/>
    </source>
</evidence>
<keyword evidence="3" id="KW-1133">Transmembrane helix</keyword>
<keyword evidence="7" id="KW-0732">Signal</keyword>
<dbReference type="InterPro" id="IPR001828">
    <property type="entry name" value="ANF_lig-bd_rcpt"/>
</dbReference>
<dbReference type="InterPro" id="IPR001245">
    <property type="entry name" value="Ser-Thr/Tyr_kinase_cat_dom"/>
</dbReference>